<name>A0A512BUG1_9HYPH</name>
<sequence length="98" mass="10817">MSAHHAAADLLGEASRVADDDASPLQTLDPRLNGGPGQIEPPGRLRMSDASILSQKRNQGTIGGVEHHIDQFWWRNAETYWAFRQPVYGVLQSFAVFS</sequence>
<feature type="region of interest" description="Disordered" evidence="1">
    <location>
        <begin position="13"/>
        <end position="52"/>
    </location>
</feature>
<protein>
    <submittedName>
        <fullName evidence="2">Uncharacterized protein</fullName>
    </submittedName>
</protein>
<evidence type="ECO:0000313" key="2">
    <source>
        <dbReference type="EMBL" id="GEO15437.1"/>
    </source>
</evidence>
<keyword evidence="3" id="KW-1185">Reference proteome</keyword>
<comment type="caution">
    <text evidence="2">The sequence shown here is derived from an EMBL/GenBank/DDBJ whole genome shotgun (WGS) entry which is preliminary data.</text>
</comment>
<evidence type="ECO:0000313" key="3">
    <source>
        <dbReference type="Proteomes" id="UP000321085"/>
    </source>
</evidence>
<organism evidence="2 3">
    <name type="scientific">Microvirga aerophila</name>
    <dbReference type="NCBI Taxonomy" id="670291"/>
    <lineage>
        <taxon>Bacteria</taxon>
        <taxon>Pseudomonadati</taxon>
        <taxon>Pseudomonadota</taxon>
        <taxon>Alphaproteobacteria</taxon>
        <taxon>Hyphomicrobiales</taxon>
        <taxon>Methylobacteriaceae</taxon>
        <taxon>Microvirga</taxon>
    </lineage>
</organism>
<evidence type="ECO:0000256" key="1">
    <source>
        <dbReference type="SAM" id="MobiDB-lite"/>
    </source>
</evidence>
<dbReference type="EMBL" id="BJYU01000041">
    <property type="protein sequence ID" value="GEO15437.1"/>
    <property type="molecule type" value="Genomic_DNA"/>
</dbReference>
<dbReference type="Proteomes" id="UP000321085">
    <property type="component" value="Unassembled WGS sequence"/>
</dbReference>
<reference evidence="2 3" key="1">
    <citation type="submission" date="2019-07" db="EMBL/GenBank/DDBJ databases">
        <title>Whole genome shotgun sequence of Microvirga aerophila NBRC 106136.</title>
        <authorList>
            <person name="Hosoyama A."/>
            <person name="Uohara A."/>
            <person name="Ohji S."/>
            <person name="Ichikawa N."/>
        </authorList>
    </citation>
    <scope>NUCLEOTIDE SEQUENCE [LARGE SCALE GENOMIC DNA]</scope>
    <source>
        <strain evidence="2 3">NBRC 106136</strain>
    </source>
</reference>
<accession>A0A512BUG1</accession>
<gene>
    <name evidence="2" type="ORF">MAE02_31330</name>
</gene>
<dbReference type="AlphaFoldDB" id="A0A512BUG1"/>
<proteinExistence type="predicted"/>